<keyword evidence="4" id="KW-1185">Reference proteome</keyword>
<proteinExistence type="predicted"/>
<reference evidence="3 4" key="1">
    <citation type="journal article" date="2016" name="Genome Biol. Evol.">
        <title>Divergent and convergent evolution of fungal pathogenicity.</title>
        <authorList>
            <person name="Shang Y."/>
            <person name="Xiao G."/>
            <person name="Zheng P."/>
            <person name="Cen K."/>
            <person name="Zhan S."/>
            <person name="Wang C."/>
        </authorList>
    </citation>
    <scope>NUCLEOTIDE SEQUENCE [LARGE SCALE GENOMIC DNA]</scope>
    <source>
        <strain evidence="3 4">RCEF 3172</strain>
    </source>
</reference>
<evidence type="ECO:0000313" key="3">
    <source>
        <dbReference type="EMBL" id="OAA48265.1"/>
    </source>
</evidence>
<dbReference type="Pfam" id="PF03446">
    <property type="entry name" value="NAD_binding_2"/>
    <property type="match status" value="1"/>
</dbReference>
<dbReference type="OrthoDB" id="48988at2759"/>
<dbReference type="Gene3D" id="3.40.50.720">
    <property type="entry name" value="NAD(P)-binding Rossmann-like Domain"/>
    <property type="match status" value="1"/>
</dbReference>
<dbReference type="SUPFAM" id="SSF51735">
    <property type="entry name" value="NAD(P)-binding Rossmann-fold domains"/>
    <property type="match status" value="1"/>
</dbReference>
<keyword evidence="1" id="KW-0812">Transmembrane</keyword>
<comment type="caution">
    <text evidence="3">The sequence shown here is derived from an EMBL/GenBank/DDBJ whole genome shotgun (WGS) entry which is preliminary data.</text>
</comment>
<evidence type="ECO:0000313" key="4">
    <source>
        <dbReference type="Proteomes" id="UP000076863"/>
    </source>
</evidence>
<dbReference type="InterPro" id="IPR002204">
    <property type="entry name" value="3-OH-isobutyrate_DH-rel_CS"/>
</dbReference>
<accession>A0A167HSK6</accession>
<name>A0A167HSK6_9HYPO</name>
<organism evidence="3 4">
    <name type="scientific">Beauveria brongniartii RCEF 3172</name>
    <dbReference type="NCBI Taxonomy" id="1081107"/>
    <lineage>
        <taxon>Eukaryota</taxon>
        <taxon>Fungi</taxon>
        <taxon>Dikarya</taxon>
        <taxon>Ascomycota</taxon>
        <taxon>Pezizomycotina</taxon>
        <taxon>Sordariomycetes</taxon>
        <taxon>Hypocreomycetidae</taxon>
        <taxon>Hypocreales</taxon>
        <taxon>Cordycipitaceae</taxon>
        <taxon>Beauveria</taxon>
        <taxon>Beauveria brongniartii</taxon>
    </lineage>
</organism>
<evidence type="ECO:0000256" key="1">
    <source>
        <dbReference type="SAM" id="Phobius"/>
    </source>
</evidence>
<feature type="domain" description="6-phosphogluconate dehydrogenase NADP-binding" evidence="2">
    <location>
        <begin position="52"/>
        <end position="105"/>
    </location>
</feature>
<dbReference type="GO" id="GO:0016491">
    <property type="term" value="F:oxidoreductase activity"/>
    <property type="evidence" value="ECO:0007669"/>
    <property type="project" value="InterPro"/>
</dbReference>
<feature type="transmembrane region" description="Helical" evidence="1">
    <location>
        <begin position="49"/>
        <end position="71"/>
    </location>
</feature>
<dbReference type="Proteomes" id="UP000076863">
    <property type="component" value="Unassembled WGS sequence"/>
</dbReference>
<keyword evidence="1" id="KW-0472">Membrane</keyword>
<keyword evidence="1" id="KW-1133">Transmembrane helix</keyword>
<evidence type="ECO:0000259" key="2">
    <source>
        <dbReference type="Pfam" id="PF03446"/>
    </source>
</evidence>
<dbReference type="EMBL" id="AZHA01000005">
    <property type="protein sequence ID" value="OAA48265.1"/>
    <property type="molecule type" value="Genomic_DNA"/>
</dbReference>
<protein>
    <submittedName>
        <fullName evidence="3">Ketose-bisphosphate aldolase class-ii family protein</fullName>
    </submittedName>
</protein>
<sequence length="141" mass="14587">MASSFGHGADDDSGVIRAYMPTCTDSVKEASTRPTSTSELTPASSPSEVAAIGMVGLGAMGQGMAASLLWAGFAMNGFDMNAAAASKCASFGSKARAVSSAADALLKILPSLFSWSKMQHKLTIYCLVRAMEPTPCLTIRL</sequence>
<dbReference type="InterPro" id="IPR006115">
    <property type="entry name" value="6PGDH_NADP-bd"/>
</dbReference>
<dbReference type="InterPro" id="IPR036291">
    <property type="entry name" value="NAD(P)-bd_dom_sf"/>
</dbReference>
<dbReference type="GO" id="GO:0050661">
    <property type="term" value="F:NADP binding"/>
    <property type="evidence" value="ECO:0007669"/>
    <property type="project" value="InterPro"/>
</dbReference>
<dbReference type="AlphaFoldDB" id="A0A167HSK6"/>
<dbReference type="PROSITE" id="PS00895">
    <property type="entry name" value="3_HYDROXYISOBUT_DH"/>
    <property type="match status" value="1"/>
</dbReference>
<gene>
    <name evidence="3" type="ORF">BBO_02534</name>
</gene>